<protein>
    <recommendedName>
        <fullName evidence="5">Probable membrane transporter protein</fullName>
    </recommendedName>
</protein>
<evidence type="ECO:0000256" key="4">
    <source>
        <dbReference type="ARBA" id="ARBA00023136"/>
    </source>
</evidence>
<keyword evidence="7" id="KW-1185">Reference proteome</keyword>
<dbReference type="InterPro" id="IPR002781">
    <property type="entry name" value="TM_pro_TauE-like"/>
</dbReference>
<reference evidence="6 7" key="1">
    <citation type="submission" date="2010-04" db="EMBL/GenBank/DDBJ databases">
        <title>The genome of Herbaspirillum seropedicae SmR1, an endophytic, nitrogen-fixing, plant-growth promoting beta-Proteobacteria.</title>
        <authorList>
            <person name="Pedrosa F.O."/>
            <person name="Monteiro R.A."/>
            <person name="Wassem R."/>
            <person name="Cruz L.M."/>
            <person name="Ayub R.A."/>
            <person name="Colauto N.B."/>
            <person name="Fernandez M.A."/>
            <person name="Fungaro M.H.P."/>
            <person name="Grisard E.C."/>
            <person name="Hungria M."/>
            <person name="Madeira H.M.F."/>
            <person name="Nodari R.O."/>
            <person name="Osaku C.A."/>
            <person name="Petzl-Erler M.L."/>
            <person name="Terenzi H."/>
            <person name="Vieira L.G.E."/>
            <person name="Almeida M.I.M."/>
            <person name="Alves L.R."/>
            <person name="Arantes O.M.N."/>
            <person name="Balsanelli E."/>
            <person name="Barcellos F.G."/>
            <person name="Baura V.A."/>
            <person name="Binde D.R."/>
            <person name="Campo R.J."/>
            <person name="Chubatsu L.S."/>
            <person name="Chueire L.M.O."/>
            <person name="Ciferri R.R."/>
            <person name="Correa L.C."/>
            <person name="da Conceicao Silva J.L."/>
            <person name="Dabul A.N.G."/>
            <person name="Dambros B.P."/>
            <person name="Faoro H."/>
            <person name="Favetti A."/>
            <person name="Friedermann G."/>
            <person name="Furlaneto M.C."/>
            <person name="Gasques L.S."/>
            <person name="Gimenes C.C.T."/>
            <person name="Gioppo N.M.R."/>
            <person name="Glienke-Blanco C."/>
            <person name="Godoy L.P."/>
            <person name="Guerra M.P."/>
            <person name="Karp S."/>
            <person name="Kava-Cordeiro V."/>
            <person name="Margarido V.P."/>
            <person name="Mathioni S.M."/>
            <person name="Menck-Soares M.A."/>
            <person name="Murace N.K."/>
            <person name="Nicolas M.F."/>
            <person name="Oliveira C.E.C."/>
            <person name="Pagnan N.A.B."/>
            <person name="Pamphile J.A."/>
            <person name="Patussi E.V."/>
            <person name="Pereira L.F.P."/>
            <person name="Pereira-Ferrari L."/>
            <person name="Pinto F.G.S."/>
            <person name="Precoma C."/>
            <person name="Prioli A.J."/>
            <person name="Prioli S.M.A.P."/>
            <person name="Raittz R.T."/>
            <person name="Ramos H.J.O."/>
            <person name="Ribeiro E.M.S.F."/>
            <person name="Rigo L.U."/>
            <person name="Rocha C.L.M.S.C."/>
            <person name="Rocha S.N."/>
            <person name="Santos K."/>
            <person name="Satori D."/>
            <person name="Silva A.G."/>
            <person name="Simao R.C.G."/>
            <person name="Soares M.A.M."/>
            <person name="Souza E.M."/>
            <person name="Steffens M.B.R."/>
            <person name="Steindel M."/>
            <person name="Tadra-Sfeir M.Z."/>
            <person name="Takahashi E.K."/>
            <person name="Torres R.A."/>
            <person name="Valle J.S."/>
            <person name="Vernal J.I."/>
            <person name="Vilas-Boas L.A."/>
            <person name="Watanabe M.A.E."/>
            <person name="Weiss V.A."/>
            <person name="Yates M.A."/>
            <person name="Souza E.M."/>
        </authorList>
    </citation>
    <scope>NUCLEOTIDE SEQUENCE [LARGE SCALE GENOMIC DNA]</scope>
    <source>
        <strain evidence="6 7">SmR1</strain>
    </source>
</reference>
<dbReference type="GeneID" id="29392123"/>
<dbReference type="STRING" id="757424.Hsero_2801"/>
<dbReference type="InterPro" id="IPR051598">
    <property type="entry name" value="TSUP/Inactive_protease-like"/>
</dbReference>
<dbReference type="PANTHER" id="PTHR43701:SF2">
    <property type="entry name" value="MEMBRANE TRANSPORTER PROTEIN YJNA-RELATED"/>
    <property type="match status" value="1"/>
</dbReference>
<name>D8IYW1_HERSS</name>
<proteinExistence type="inferred from homology"/>
<organism evidence="6 7">
    <name type="scientific">Herbaspirillum seropedicae (strain SmR1)</name>
    <dbReference type="NCBI Taxonomy" id="757424"/>
    <lineage>
        <taxon>Bacteria</taxon>
        <taxon>Pseudomonadati</taxon>
        <taxon>Pseudomonadota</taxon>
        <taxon>Betaproteobacteria</taxon>
        <taxon>Burkholderiales</taxon>
        <taxon>Oxalobacteraceae</taxon>
        <taxon>Herbaspirillum</taxon>
    </lineage>
</organism>
<feature type="transmembrane region" description="Helical" evidence="5">
    <location>
        <begin position="104"/>
        <end position="122"/>
    </location>
</feature>
<dbReference type="KEGG" id="hse:Hsero_2801"/>
<dbReference type="EMBL" id="CP002039">
    <property type="protein sequence ID" value="ADJ64296.1"/>
    <property type="molecule type" value="Genomic_DNA"/>
</dbReference>
<feature type="transmembrane region" description="Helical" evidence="5">
    <location>
        <begin position="235"/>
        <end position="252"/>
    </location>
</feature>
<feature type="transmembrane region" description="Helical" evidence="5">
    <location>
        <begin position="48"/>
        <end position="68"/>
    </location>
</feature>
<feature type="transmembrane region" description="Helical" evidence="5">
    <location>
        <begin position="142"/>
        <end position="169"/>
    </location>
</feature>
<keyword evidence="5" id="KW-1003">Cell membrane</keyword>
<feature type="transmembrane region" description="Helical" evidence="5">
    <location>
        <begin position="181"/>
        <end position="200"/>
    </location>
</feature>
<evidence type="ECO:0000256" key="1">
    <source>
        <dbReference type="ARBA" id="ARBA00004141"/>
    </source>
</evidence>
<evidence type="ECO:0000256" key="3">
    <source>
        <dbReference type="ARBA" id="ARBA00022989"/>
    </source>
</evidence>
<feature type="transmembrane region" description="Helical" evidence="5">
    <location>
        <begin position="13"/>
        <end position="41"/>
    </location>
</feature>
<evidence type="ECO:0000313" key="7">
    <source>
        <dbReference type="Proteomes" id="UP000000329"/>
    </source>
</evidence>
<comment type="subcellular location">
    <subcellularLocation>
        <location evidence="5">Cell membrane</location>
        <topology evidence="5">Multi-pass membrane protein</topology>
    </subcellularLocation>
    <subcellularLocation>
        <location evidence="1">Membrane</location>
        <topology evidence="1">Multi-pass membrane protein</topology>
    </subcellularLocation>
</comment>
<comment type="similarity">
    <text evidence="5">Belongs to the 4-toluene sulfonate uptake permease (TSUP) (TC 2.A.102) family.</text>
</comment>
<dbReference type="OrthoDB" id="7030574at2"/>
<feature type="transmembrane region" description="Helical" evidence="5">
    <location>
        <begin position="206"/>
        <end position="228"/>
    </location>
</feature>
<dbReference type="PANTHER" id="PTHR43701">
    <property type="entry name" value="MEMBRANE TRANSPORTER PROTEIN MJ0441-RELATED"/>
    <property type="match status" value="1"/>
</dbReference>
<dbReference type="RefSeq" id="WP_013234774.1">
    <property type="nucleotide sequence ID" value="NC_014323.1"/>
</dbReference>
<accession>D8IYW1</accession>
<dbReference type="Pfam" id="PF01925">
    <property type="entry name" value="TauE"/>
    <property type="match status" value="1"/>
</dbReference>
<gene>
    <name evidence="6" type="ordered locus">Hsero_2801</name>
</gene>
<evidence type="ECO:0000256" key="5">
    <source>
        <dbReference type="RuleBase" id="RU363041"/>
    </source>
</evidence>
<evidence type="ECO:0000256" key="2">
    <source>
        <dbReference type="ARBA" id="ARBA00022692"/>
    </source>
</evidence>
<evidence type="ECO:0000313" key="6">
    <source>
        <dbReference type="EMBL" id="ADJ64296.1"/>
    </source>
</evidence>
<dbReference type="GO" id="GO:0005886">
    <property type="term" value="C:plasma membrane"/>
    <property type="evidence" value="ECO:0007669"/>
    <property type="project" value="UniProtKB-SubCell"/>
</dbReference>
<dbReference type="AlphaFoldDB" id="D8IYW1"/>
<dbReference type="HOGENOM" id="CLU_045498_5_1_4"/>
<dbReference type="eggNOG" id="COG0730">
    <property type="taxonomic scope" value="Bacteria"/>
</dbReference>
<sequence>MTASLFFSGVVNFLLGGLLGAMGGLFGIGGGLIAIPVLGYLYGMDQQLAQGTSLVMIVPNVVIAFWRYKQRNKIEWSTAAMMCAPAVVATYFSARLATAIDARSLHFCFAVFMAVLALYYLWTLLRRSPAVVRPVVLGRRWIPFVGLSAGASAGFFSVGGAIVAVPLLTAFFGMTQTAAQGLGLAMVTPGTLVALWTYAHAGHVDWAVGIPMALGGVLSISWGVALAHHLPERRLRILFCGALLLLSVWMMVGG</sequence>
<keyword evidence="3 5" id="KW-1133">Transmembrane helix</keyword>
<keyword evidence="2 5" id="KW-0812">Transmembrane</keyword>
<keyword evidence="4 5" id="KW-0472">Membrane</keyword>
<dbReference type="Proteomes" id="UP000000329">
    <property type="component" value="Chromosome"/>
</dbReference>